<evidence type="ECO:0000259" key="7">
    <source>
        <dbReference type="PROSITE" id="PS51755"/>
    </source>
</evidence>
<organism evidence="8 9">
    <name type="scientific">Variovorax guangxiensis</name>
    <dbReference type="NCBI Taxonomy" id="1775474"/>
    <lineage>
        <taxon>Bacteria</taxon>
        <taxon>Pseudomonadati</taxon>
        <taxon>Pseudomonadota</taxon>
        <taxon>Betaproteobacteria</taxon>
        <taxon>Burkholderiales</taxon>
        <taxon>Comamonadaceae</taxon>
        <taxon>Variovorax</taxon>
    </lineage>
</organism>
<dbReference type="GO" id="GO:0032993">
    <property type="term" value="C:protein-DNA complex"/>
    <property type="evidence" value="ECO:0007669"/>
    <property type="project" value="TreeGrafter"/>
</dbReference>
<keyword evidence="1 4" id="KW-0597">Phosphoprotein</keyword>
<keyword evidence="3 5" id="KW-0238">DNA-binding</keyword>
<gene>
    <name evidence="8" type="ORF">EAH82_19495</name>
</gene>
<evidence type="ECO:0000256" key="5">
    <source>
        <dbReference type="PROSITE-ProRule" id="PRU01091"/>
    </source>
</evidence>
<dbReference type="PANTHER" id="PTHR48111">
    <property type="entry name" value="REGULATOR OF RPOS"/>
    <property type="match status" value="1"/>
</dbReference>
<dbReference type="PROSITE" id="PS51755">
    <property type="entry name" value="OMPR_PHOB"/>
    <property type="match status" value="1"/>
</dbReference>
<dbReference type="InterPro" id="IPR039420">
    <property type="entry name" value="WalR-like"/>
</dbReference>
<dbReference type="SUPFAM" id="SSF46894">
    <property type="entry name" value="C-terminal effector domain of the bipartite response regulators"/>
    <property type="match status" value="1"/>
</dbReference>
<evidence type="ECO:0000256" key="3">
    <source>
        <dbReference type="ARBA" id="ARBA00023125"/>
    </source>
</evidence>
<dbReference type="PROSITE" id="PS50110">
    <property type="entry name" value="RESPONSE_REGULATORY"/>
    <property type="match status" value="1"/>
</dbReference>
<dbReference type="SMART" id="SM00448">
    <property type="entry name" value="REC"/>
    <property type="match status" value="1"/>
</dbReference>
<comment type="caution">
    <text evidence="8">The sequence shown here is derived from an EMBL/GenBank/DDBJ whole genome shotgun (WGS) entry which is preliminary data.</text>
</comment>
<dbReference type="InterPro" id="IPR001867">
    <property type="entry name" value="OmpR/PhoB-type_DNA-bd"/>
</dbReference>
<dbReference type="InterPro" id="IPR036388">
    <property type="entry name" value="WH-like_DNA-bd_sf"/>
</dbReference>
<dbReference type="GO" id="GO:0006355">
    <property type="term" value="P:regulation of DNA-templated transcription"/>
    <property type="evidence" value="ECO:0007669"/>
    <property type="project" value="InterPro"/>
</dbReference>
<dbReference type="Pfam" id="PF00072">
    <property type="entry name" value="Response_reg"/>
    <property type="match status" value="1"/>
</dbReference>
<reference evidence="8 9" key="1">
    <citation type="journal article" date="2019" name="Environ. Microbiol.">
        <title>Species interactions and distinct microbial communities in high Arctic permafrost affected cryosols are associated with the CH4 and CO2 gas fluxes.</title>
        <authorList>
            <person name="Altshuler I."/>
            <person name="Hamel J."/>
            <person name="Turney S."/>
            <person name="Magnuson E."/>
            <person name="Levesque R."/>
            <person name="Greer C."/>
            <person name="Whyte L.G."/>
        </authorList>
    </citation>
    <scope>NUCLEOTIDE SEQUENCE [LARGE SCALE GENOMIC DNA]</scope>
    <source>
        <strain evidence="8 9">S06.C</strain>
    </source>
</reference>
<dbReference type="OrthoDB" id="9802426at2"/>
<dbReference type="InterPro" id="IPR001789">
    <property type="entry name" value="Sig_transdc_resp-reg_receiver"/>
</dbReference>
<evidence type="ECO:0000256" key="2">
    <source>
        <dbReference type="ARBA" id="ARBA00023012"/>
    </source>
</evidence>
<name>A0A502DI52_9BURK</name>
<feature type="DNA-binding region" description="OmpR/PhoB-type" evidence="5">
    <location>
        <begin position="140"/>
        <end position="242"/>
    </location>
</feature>
<keyword evidence="2" id="KW-0902">Two-component regulatory system</keyword>
<dbReference type="Gene3D" id="3.40.50.2300">
    <property type="match status" value="1"/>
</dbReference>
<dbReference type="InterPro" id="IPR016032">
    <property type="entry name" value="Sig_transdc_resp-reg_C-effctor"/>
</dbReference>
<dbReference type="GO" id="GO:0000156">
    <property type="term" value="F:phosphorelay response regulator activity"/>
    <property type="evidence" value="ECO:0007669"/>
    <property type="project" value="TreeGrafter"/>
</dbReference>
<protein>
    <submittedName>
        <fullName evidence="8">DNA-binding response regulator</fullName>
    </submittedName>
</protein>
<feature type="modified residue" description="4-aspartylphosphate" evidence="4">
    <location>
        <position position="57"/>
    </location>
</feature>
<feature type="domain" description="Response regulatory" evidence="6">
    <location>
        <begin position="2"/>
        <end position="123"/>
    </location>
</feature>
<dbReference type="Pfam" id="PF00486">
    <property type="entry name" value="Trans_reg_C"/>
    <property type="match status" value="1"/>
</dbReference>
<dbReference type="AlphaFoldDB" id="A0A502DI52"/>
<proteinExistence type="predicted"/>
<accession>A0A502DI52</accession>
<dbReference type="Gene3D" id="1.10.10.10">
    <property type="entry name" value="Winged helix-like DNA-binding domain superfamily/Winged helix DNA-binding domain"/>
    <property type="match status" value="1"/>
</dbReference>
<evidence type="ECO:0000259" key="6">
    <source>
        <dbReference type="PROSITE" id="PS50110"/>
    </source>
</evidence>
<dbReference type="PANTHER" id="PTHR48111:SF40">
    <property type="entry name" value="PHOSPHATE REGULON TRANSCRIPTIONAL REGULATORY PROTEIN PHOB"/>
    <property type="match status" value="1"/>
</dbReference>
<evidence type="ECO:0000313" key="9">
    <source>
        <dbReference type="Proteomes" id="UP000319212"/>
    </source>
</evidence>
<feature type="domain" description="OmpR/PhoB-type" evidence="7">
    <location>
        <begin position="140"/>
        <end position="242"/>
    </location>
</feature>
<sequence>MRIAVLEDDVHQRAQVVRALNQHLGLPEETITVVPFDKGESLRRALRLDTFDLLVLDWSVDDLDGIDLLRWLRDYQKDSTPVLMLSAHGAERHVAEALDLGADDYVVKPFRLVELCARVRRLLTRRHPATAAVGATRAVPTQERFGSWTFDRSLLSVTLAQAETPPVVLSDREFRMALALFRHIGKPVSRTYLLENASHRGEILSSRALDSHIYRLRTKLGLHPDNGVQLQTVYGQGYRLEWALPASEPGL</sequence>
<dbReference type="RefSeq" id="WP_140844843.1">
    <property type="nucleotide sequence ID" value="NZ_RCZI01000007.1"/>
</dbReference>
<dbReference type="GO" id="GO:0000976">
    <property type="term" value="F:transcription cis-regulatory region binding"/>
    <property type="evidence" value="ECO:0007669"/>
    <property type="project" value="TreeGrafter"/>
</dbReference>
<dbReference type="EMBL" id="RCZI01000007">
    <property type="protein sequence ID" value="TPG23776.1"/>
    <property type="molecule type" value="Genomic_DNA"/>
</dbReference>
<dbReference type="CDD" id="cd00383">
    <property type="entry name" value="trans_reg_C"/>
    <property type="match status" value="1"/>
</dbReference>
<dbReference type="SUPFAM" id="SSF52172">
    <property type="entry name" value="CheY-like"/>
    <property type="match status" value="1"/>
</dbReference>
<dbReference type="Proteomes" id="UP000319212">
    <property type="component" value="Unassembled WGS sequence"/>
</dbReference>
<evidence type="ECO:0000313" key="8">
    <source>
        <dbReference type="EMBL" id="TPG23776.1"/>
    </source>
</evidence>
<dbReference type="GO" id="GO:0005829">
    <property type="term" value="C:cytosol"/>
    <property type="evidence" value="ECO:0007669"/>
    <property type="project" value="TreeGrafter"/>
</dbReference>
<evidence type="ECO:0000256" key="4">
    <source>
        <dbReference type="PROSITE-ProRule" id="PRU00169"/>
    </source>
</evidence>
<dbReference type="SMART" id="SM00862">
    <property type="entry name" value="Trans_reg_C"/>
    <property type="match status" value="1"/>
</dbReference>
<dbReference type="InterPro" id="IPR011006">
    <property type="entry name" value="CheY-like_superfamily"/>
</dbReference>
<evidence type="ECO:0000256" key="1">
    <source>
        <dbReference type="ARBA" id="ARBA00022553"/>
    </source>
</evidence>